<sequence length="650" mass="72530">MSGYESLADVTLRPWPAAKKEELSPQDLLLQIEQLGTERGHLRDVTEKSLQEDMAAGKGASEEAAGSLEQKKKKKDATSREERLQEVLKAQHEMCMHMEWAKFAATNTVDLISLILSADPNRRSLANFSHSMQMQGLQQGLPFGAFGLGKESHVHHDRKHDEQDVLKEYAHRQELVSKGARMEALDRATDDILKAARKLEKEVRRETKYWQEIVSISDKGWPIQRHRIKADVWTASNHFKARGLAPLRMDKDGSIILDPALASKPKSLRVRIRQDGNVTGTSHLPTAVGESDTTIEKTIQRTRNSLFEEELFHEMSLEARQLMAHGVDYRDSIIHIDASGSAGQQRSMTLLIDCIPLEGPNPASQEHANDWLAQNIVEGLRLLLTHEQSMRLYRRTQVPPPLTGQKREKQSPSLLRTLLAIFHHLQGVDSLYGYLNTVAETLKNAGLPIELDTTREVSWARLANTLRSSPKKGISAADQLLDIFSKPFDGRATLTLPALGGTPSESITLSTRTVIGQPTFGSEHRLTLPSTLAADLGLFPQHKFSSVEETVSYLDWVLSLNIAHRQLKNHFSTRAAIKGDDARVTIRGKNTKKTAIADSDILIQMQDGKLRATATIAESEEGAEEAEQSYTWIGKEASMSLTERIKSWVG</sequence>
<comment type="subunit">
    <text evidence="8">Component of the Mediator complex.</text>
</comment>
<evidence type="ECO:0000256" key="7">
    <source>
        <dbReference type="ARBA" id="ARBA00032014"/>
    </source>
</evidence>
<feature type="region of interest" description="Disordered" evidence="9">
    <location>
        <begin position="40"/>
        <end position="80"/>
    </location>
</feature>
<dbReference type="VEuPathDB" id="FungiDB:JI435_025340"/>
<keyword evidence="5 8" id="KW-0804">Transcription</keyword>
<dbReference type="InParanoid" id="Q0V0D0"/>
<gene>
    <name evidence="8" type="primary">MED17</name>
    <name evidence="10" type="ORF">SNOG_02534</name>
</gene>
<evidence type="ECO:0000256" key="9">
    <source>
        <dbReference type="SAM" id="MobiDB-lite"/>
    </source>
</evidence>
<dbReference type="STRING" id="321614.Q0V0D0"/>
<keyword evidence="6 8" id="KW-0539">Nucleus</keyword>
<reference evidence="11" key="1">
    <citation type="journal article" date="2007" name="Plant Cell">
        <title>Dothideomycete-plant interactions illuminated by genome sequencing and EST analysis of the wheat pathogen Stagonospora nodorum.</title>
        <authorList>
            <person name="Hane J.K."/>
            <person name="Lowe R.G."/>
            <person name="Solomon P.S."/>
            <person name="Tan K.C."/>
            <person name="Schoch C.L."/>
            <person name="Spatafora J.W."/>
            <person name="Crous P.W."/>
            <person name="Kodira C."/>
            <person name="Birren B.W."/>
            <person name="Galagan J.E."/>
            <person name="Torriani S.F."/>
            <person name="McDonald B.A."/>
            <person name="Oliver R.P."/>
        </authorList>
    </citation>
    <scope>NUCLEOTIDE SEQUENCE [LARGE SCALE GENOMIC DNA]</scope>
    <source>
        <strain evidence="11">SN15 / ATCC MYA-4574 / FGSC 10173</strain>
    </source>
</reference>
<keyword evidence="8" id="KW-0010">Activator</keyword>
<organism evidence="10 11">
    <name type="scientific">Phaeosphaeria nodorum (strain SN15 / ATCC MYA-4574 / FGSC 10173)</name>
    <name type="common">Glume blotch fungus</name>
    <name type="synonym">Parastagonospora nodorum</name>
    <dbReference type="NCBI Taxonomy" id="321614"/>
    <lineage>
        <taxon>Eukaryota</taxon>
        <taxon>Fungi</taxon>
        <taxon>Dikarya</taxon>
        <taxon>Ascomycota</taxon>
        <taxon>Pezizomycotina</taxon>
        <taxon>Dothideomycetes</taxon>
        <taxon>Pleosporomycetidae</taxon>
        <taxon>Pleosporales</taxon>
        <taxon>Pleosporineae</taxon>
        <taxon>Phaeosphaeriaceae</taxon>
        <taxon>Parastagonospora</taxon>
    </lineage>
</organism>
<dbReference type="HOGENOM" id="CLU_015164_1_0_1"/>
<keyword evidence="4 8" id="KW-0805">Transcription regulation</keyword>
<feature type="compositionally biased region" description="Basic and acidic residues" evidence="9">
    <location>
        <begin position="40"/>
        <end position="51"/>
    </location>
</feature>
<evidence type="ECO:0000256" key="3">
    <source>
        <dbReference type="ARBA" id="ARBA00019610"/>
    </source>
</evidence>
<dbReference type="Proteomes" id="UP000001055">
    <property type="component" value="Unassembled WGS sequence"/>
</dbReference>
<name>Q0V0D0_PHANO</name>
<comment type="subcellular location">
    <subcellularLocation>
        <location evidence="1 8">Nucleus</location>
    </subcellularLocation>
</comment>
<evidence type="ECO:0000256" key="1">
    <source>
        <dbReference type="ARBA" id="ARBA00004123"/>
    </source>
</evidence>
<dbReference type="GO" id="GO:0070847">
    <property type="term" value="C:core mediator complex"/>
    <property type="evidence" value="ECO:0000318"/>
    <property type="project" value="GO_Central"/>
</dbReference>
<protein>
    <recommendedName>
        <fullName evidence="3 8">Mediator of RNA polymerase II transcription subunit 17</fullName>
    </recommendedName>
    <alternativeName>
        <fullName evidence="7 8">Mediator complex subunit 17</fullName>
    </alternativeName>
</protein>
<dbReference type="PANTHER" id="PTHR13114">
    <property type="entry name" value="MEDIATOR OF RNA POLYMERASE II TRANSCRIPTION SUBUNIT 17"/>
    <property type="match status" value="1"/>
</dbReference>
<evidence type="ECO:0000256" key="8">
    <source>
        <dbReference type="RuleBase" id="RU364140"/>
    </source>
</evidence>
<evidence type="ECO:0000313" key="11">
    <source>
        <dbReference type="Proteomes" id="UP000001055"/>
    </source>
</evidence>
<accession>Q0V0D0</accession>
<proteinExistence type="inferred from homology"/>
<comment type="function">
    <text evidence="8">Component of the Mediator complex, a coactivator involved in the regulated transcription of nearly all RNA polymerase II-dependent genes. Mediator functions as a bridge to convey information from gene-specific regulatory proteins to the basal RNA polymerase II transcription machinery. Mediator is recruited to promoters by direct interactions with regulatory proteins and serves as a scaffold for the assembly of a functional preinitiation complex with RNA polymerase II and the general transcription factors.</text>
</comment>
<dbReference type="eggNOG" id="ENOG502QS9H">
    <property type="taxonomic scope" value="Eukaryota"/>
</dbReference>
<comment type="similarity">
    <text evidence="2 8">Belongs to the Mediator complex subunit 17 family.</text>
</comment>
<dbReference type="InterPro" id="IPR019313">
    <property type="entry name" value="Mediator_Med17"/>
</dbReference>
<dbReference type="GO" id="GO:0006357">
    <property type="term" value="P:regulation of transcription by RNA polymerase II"/>
    <property type="evidence" value="ECO:0000318"/>
    <property type="project" value="GO_Central"/>
</dbReference>
<dbReference type="PANTHER" id="PTHR13114:SF7">
    <property type="entry name" value="MEDIATOR OF RNA POLYMERASE II TRANSCRIPTION SUBUNIT 17"/>
    <property type="match status" value="1"/>
</dbReference>
<dbReference type="GO" id="GO:0003712">
    <property type="term" value="F:transcription coregulator activity"/>
    <property type="evidence" value="ECO:0000318"/>
    <property type="project" value="GO_Central"/>
</dbReference>
<evidence type="ECO:0000313" key="10">
    <source>
        <dbReference type="EMBL" id="EAT90746.2"/>
    </source>
</evidence>
<dbReference type="GeneID" id="5969986"/>
<evidence type="ECO:0000256" key="4">
    <source>
        <dbReference type="ARBA" id="ARBA00023015"/>
    </source>
</evidence>
<dbReference type="Pfam" id="PF10156">
    <property type="entry name" value="Med17"/>
    <property type="match status" value="1"/>
</dbReference>
<dbReference type="RefSeq" id="XP_001793136.1">
    <property type="nucleotide sequence ID" value="XM_001793084.1"/>
</dbReference>
<evidence type="ECO:0000256" key="6">
    <source>
        <dbReference type="ARBA" id="ARBA00023242"/>
    </source>
</evidence>
<dbReference type="AlphaFoldDB" id="Q0V0D0"/>
<dbReference type="GO" id="GO:0016592">
    <property type="term" value="C:mediator complex"/>
    <property type="evidence" value="ECO:0000318"/>
    <property type="project" value="GO_Central"/>
</dbReference>
<dbReference type="EMBL" id="CH445327">
    <property type="protein sequence ID" value="EAT90746.2"/>
    <property type="molecule type" value="Genomic_DNA"/>
</dbReference>
<dbReference type="KEGG" id="pno:SNOG_02534"/>
<evidence type="ECO:0000256" key="5">
    <source>
        <dbReference type="ARBA" id="ARBA00023163"/>
    </source>
</evidence>
<feature type="compositionally biased region" description="Low complexity" evidence="9">
    <location>
        <begin position="56"/>
        <end position="67"/>
    </location>
</feature>
<evidence type="ECO:0000256" key="2">
    <source>
        <dbReference type="ARBA" id="ARBA00005635"/>
    </source>
</evidence>